<evidence type="ECO:0000313" key="3">
    <source>
        <dbReference type="Proteomes" id="UP000196027"/>
    </source>
</evidence>
<dbReference type="AlphaFoldDB" id="A0A1Y0I5J5"/>
<dbReference type="Proteomes" id="UP000196027">
    <property type="component" value="Chromosome"/>
</dbReference>
<dbReference type="KEGG" id="ome:OLMES_0611"/>
<keyword evidence="3" id="KW-1185">Reference proteome</keyword>
<proteinExistence type="predicted"/>
<feature type="transmembrane region" description="Helical" evidence="1">
    <location>
        <begin position="114"/>
        <end position="136"/>
    </location>
</feature>
<keyword evidence="1" id="KW-0812">Transmembrane</keyword>
<feature type="transmembrane region" description="Helical" evidence="1">
    <location>
        <begin position="81"/>
        <end position="102"/>
    </location>
</feature>
<evidence type="ECO:0000256" key="1">
    <source>
        <dbReference type="SAM" id="Phobius"/>
    </source>
</evidence>
<protein>
    <submittedName>
        <fullName evidence="2">Uncharacterized protein</fullName>
    </submittedName>
</protein>
<dbReference type="OrthoDB" id="7862263at2"/>
<gene>
    <name evidence="2" type="ORF">OLMES_0611</name>
</gene>
<accession>A0A1Y0I5J5</accession>
<evidence type="ECO:0000313" key="2">
    <source>
        <dbReference type="EMBL" id="ARU54714.1"/>
    </source>
</evidence>
<keyword evidence="1" id="KW-0472">Membrane</keyword>
<keyword evidence="1" id="KW-1133">Transmembrane helix</keyword>
<reference evidence="2 3" key="1">
    <citation type="submission" date="2017-05" db="EMBL/GenBank/DDBJ databases">
        <title>Genomic insights into alkan degradation activity of Oleiphilus messinensis.</title>
        <authorList>
            <person name="Kozyavkin S.A."/>
            <person name="Slesarev A.I."/>
            <person name="Golyshin P.N."/>
            <person name="Korzhenkov A."/>
            <person name="Golyshina O.N."/>
            <person name="Toshchakov S.V."/>
        </authorList>
    </citation>
    <scope>NUCLEOTIDE SEQUENCE [LARGE SCALE GENOMIC DNA]</scope>
    <source>
        <strain evidence="2 3">ME102</strain>
    </source>
</reference>
<dbReference type="RefSeq" id="WP_087459887.1">
    <property type="nucleotide sequence ID" value="NZ_CP021425.1"/>
</dbReference>
<organism evidence="2 3">
    <name type="scientific">Oleiphilus messinensis</name>
    <dbReference type="NCBI Taxonomy" id="141451"/>
    <lineage>
        <taxon>Bacteria</taxon>
        <taxon>Pseudomonadati</taxon>
        <taxon>Pseudomonadota</taxon>
        <taxon>Gammaproteobacteria</taxon>
        <taxon>Oceanospirillales</taxon>
        <taxon>Oleiphilaceae</taxon>
        <taxon>Oleiphilus</taxon>
    </lineage>
</organism>
<dbReference type="EMBL" id="CP021425">
    <property type="protein sequence ID" value="ARU54714.1"/>
    <property type="molecule type" value="Genomic_DNA"/>
</dbReference>
<feature type="transmembrane region" description="Helical" evidence="1">
    <location>
        <begin position="12"/>
        <end position="33"/>
    </location>
</feature>
<feature type="transmembrane region" description="Helical" evidence="1">
    <location>
        <begin position="45"/>
        <end position="69"/>
    </location>
</feature>
<name>A0A1Y0I5J5_9GAMM</name>
<sequence>MNQINRLMFTRPLALAIIFSVGLELVNYLVFGLLANTQGANLGQFVWMVLLGGIGMGAVLGAFIDIILVGRVSGKEGIQGTVLLSCMTIGITAKLLTLNLTPLATDFGASYFPALYLVTGIATAAISGLIMGWLLFTEEGNDQLDKWKL</sequence>